<dbReference type="RefSeq" id="WP_093658637.1">
    <property type="nucleotide sequence ID" value="NZ_FNHI01000018.1"/>
</dbReference>
<evidence type="ECO:0000313" key="2">
    <source>
        <dbReference type="Proteomes" id="UP000199063"/>
    </source>
</evidence>
<reference evidence="2" key="1">
    <citation type="submission" date="2016-10" db="EMBL/GenBank/DDBJ databases">
        <authorList>
            <person name="Varghese N."/>
            <person name="Submissions S."/>
        </authorList>
    </citation>
    <scope>NUCLEOTIDE SEQUENCE [LARGE SCALE GENOMIC DNA]</scope>
    <source>
        <strain evidence="2">CGMCC 4.7042</strain>
    </source>
</reference>
<dbReference type="Proteomes" id="UP000199063">
    <property type="component" value="Unassembled WGS sequence"/>
</dbReference>
<dbReference type="SUPFAM" id="SSF52540">
    <property type="entry name" value="P-loop containing nucleoside triphosphate hydrolases"/>
    <property type="match status" value="1"/>
</dbReference>
<gene>
    <name evidence="1" type="ORF">SAMN05444921_118138</name>
</gene>
<sequence length="488" mass="53254">MAWDAVGLERPGAVFDREAEWKALTAFVTDQRPGPALGLVTGRRRQGKTYLLEALTRVTGAFFFRAHEGTERESLESLGEAFAGHTGSPRVPAWRDWDDAVDALLGSGGENPAPVVIDQFPDLVRQSPALPSVVHRAFKRAGYTLRPRLLLGGDSSLVTNRLFTDHSALRALADLSITVDPFDFRQAAAFWDVDDPRLAALLHAVVGGTPAHRSLAAGEGPTGVEDFDAWMCRTVLNPRTPLHWEATRLLNEEADQHDRPLCHAILTAVALGHATTWAITHHVSRPLTDVSHALRLLEHCGLLRGEPDAFLTTALRYRIAEPLLAFDHAVLAPHRSTLEQEDTAGVWEKLASEFTGTAVPAAFAQLCRDWALRFAAPDTFGAPVATAAHGTLPRGEYGPEREAEVVVRGGGGHRPLLSVGQARWNEIMDIHHLDRLRHVLAVLAARGEDISRAKPACYGGAGFSPRLHAAQDREEVLLVDLERLYHGA</sequence>
<proteinExistence type="predicted"/>
<accession>A0A1G9YGX6</accession>
<evidence type="ECO:0008006" key="3">
    <source>
        <dbReference type="Google" id="ProtNLM"/>
    </source>
</evidence>
<keyword evidence="2" id="KW-1185">Reference proteome</keyword>
<dbReference type="PANTHER" id="PTHR34704:SF1">
    <property type="entry name" value="ATPASE"/>
    <property type="match status" value="1"/>
</dbReference>
<dbReference type="AlphaFoldDB" id="A0A1G9YGX6"/>
<evidence type="ECO:0000313" key="1">
    <source>
        <dbReference type="EMBL" id="SDN08202.1"/>
    </source>
</evidence>
<dbReference type="STRING" id="1196353.SAMN05444921_118138"/>
<dbReference type="InterPro" id="IPR027417">
    <property type="entry name" value="P-loop_NTPase"/>
</dbReference>
<protein>
    <recommendedName>
        <fullName evidence="3">AAA ATPase domain-containing protein</fullName>
    </recommendedName>
</protein>
<organism evidence="1 2">
    <name type="scientific">Streptomyces wuyuanensis</name>
    <dbReference type="NCBI Taxonomy" id="1196353"/>
    <lineage>
        <taxon>Bacteria</taxon>
        <taxon>Bacillati</taxon>
        <taxon>Actinomycetota</taxon>
        <taxon>Actinomycetes</taxon>
        <taxon>Kitasatosporales</taxon>
        <taxon>Streptomycetaceae</taxon>
        <taxon>Streptomyces</taxon>
    </lineage>
</organism>
<dbReference type="GeneID" id="40832284"/>
<name>A0A1G9YGX6_9ACTN</name>
<dbReference type="OrthoDB" id="9813134at2"/>
<dbReference type="EMBL" id="FNHI01000018">
    <property type="protein sequence ID" value="SDN08202.1"/>
    <property type="molecule type" value="Genomic_DNA"/>
</dbReference>
<dbReference type="PANTHER" id="PTHR34704">
    <property type="entry name" value="ATPASE"/>
    <property type="match status" value="1"/>
</dbReference>